<sequence>MVSYEAEHHLRLPVLRAEWLNQAFVHWPYSPADVQALLPDGLTVDTYEGAAWVTITPFLMTARPFGVSPVMLGARFLETNLRTYVRTPDGREAFWFLSIEVDWSAMLAARAVGAPYNTGRLRMRRDGGVFMYSGTRHRGGPSYRLTVRAGEPVTPTERDVWLTTRWRAFTRRAGLIWDTPAEHEPWPLHAATVEELEQSLTTAVGLPPPSQEPLAHFSPGVRQVRLAPSRPRWPVAGRRPQAPHG</sequence>
<name>A0ABW6RML0_9ACTN</name>
<protein>
    <submittedName>
        <fullName evidence="1">YqjF family protein</fullName>
    </submittedName>
</protein>
<keyword evidence="2" id="KW-1185">Reference proteome</keyword>
<accession>A0ABW6RML0</accession>
<comment type="caution">
    <text evidence="1">The sequence shown here is derived from an EMBL/GenBank/DDBJ whole genome shotgun (WGS) entry which is preliminary data.</text>
</comment>
<dbReference type="InterPro" id="IPR023375">
    <property type="entry name" value="ADC_dom_sf"/>
</dbReference>
<evidence type="ECO:0000313" key="2">
    <source>
        <dbReference type="Proteomes" id="UP001601976"/>
    </source>
</evidence>
<dbReference type="Gene3D" id="2.40.400.10">
    <property type="entry name" value="Acetoacetate decarboxylase-like"/>
    <property type="match status" value="1"/>
</dbReference>
<gene>
    <name evidence="1" type="ORF">ACFYWW_29265</name>
</gene>
<dbReference type="Pfam" id="PF09844">
    <property type="entry name" value="DUF2071"/>
    <property type="match status" value="1"/>
</dbReference>
<dbReference type="PANTHER" id="PTHR39186">
    <property type="entry name" value="DUF2071 FAMILY PROTEIN"/>
    <property type="match status" value="1"/>
</dbReference>
<evidence type="ECO:0000313" key="1">
    <source>
        <dbReference type="EMBL" id="MFF3342770.1"/>
    </source>
</evidence>
<organism evidence="1 2">
    <name type="scientific">Streptomyces flavidovirens</name>
    <dbReference type="NCBI Taxonomy" id="67298"/>
    <lineage>
        <taxon>Bacteria</taxon>
        <taxon>Bacillati</taxon>
        <taxon>Actinomycetota</taxon>
        <taxon>Actinomycetes</taxon>
        <taxon>Kitasatosporales</taxon>
        <taxon>Streptomycetaceae</taxon>
        <taxon>Streptomyces</taxon>
    </lineage>
</organism>
<dbReference type="Proteomes" id="UP001601976">
    <property type="component" value="Unassembled WGS sequence"/>
</dbReference>
<dbReference type="InterPro" id="IPR018644">
    <property type="entry name" value="DUF2071"/>
</dbReference>
<dbReference type="PANTHER" id="PTHR39186:SF1">
    <property type="entry name" value="DUF2071 DOMAIN-CONTAINING PROTEIN"/>
    <property type="match status" value="1"/>
</dbReference>
<proteinExistence type="predicted"/>
<dbReference type="EMBL" id="JBIAPK010000011">
    <property type="protein sequence ID" value="MFF3342770.1"/>
    <property type="molecule type" value="Genomic_DNA"/>
</dbReference>
<dbReference type="RefSeq" id="WP_387897888.1">
    <property type="nucleotide sequence ID" value="NZ_JBIAPK010000011.1"/>
</dbReference>
<dbReference type="SUPFAM" id="SSF160104">
    <property type="entry name" value="Acetoacetate decarboxylase-like"/>
    <property type="match status" value="1"/>
</dbReference>
<reference evidence="1 2" key="1">
    <citation type="submission" date="2024-10" db="EMBL/GenBank/DDBJ databases">
        <title>The Natural Products Discovery Center: Release of the First 8490 Sequenced Strains for Exploring Actinobacteria Biosynthetic Diversity.</title>
        <authorList>
            <person name="Kalkreuter E."/>
            <person name="Kautsar S.A."/>
            <person name="Yang D."/>
            <person name="Bader C.D."/>
            <person name="Teijaro C.N."/>
            <person name="Fluegel L."/>
            <person name="Davis C.M."/>
            <person name="Simpson J.R."/>
            <person name="Lauterbach L."/>
            <person name="Steele A.D."/>
            <person name="Gui C."/>
            <person name="Meng S."/>
            <person name="Li G."/>
            <person name="Viehrig K."/>
            <person name="Ye F."/>
            <person name="Su P."/>
            <person name="Kiefer A.F."/>
            <person name="Nichols A."/>
            <person name="Cepeda A.J."/>
            <person name="Yan W."/>
            <person name="Fan B."/>
            <person name="Jiang Y."/>
            <person name="Adhikari A."/>
            <person name="Zheng C.-J."/>
            <person name="Schuster L."/>
            <person name="Cowan T.M."/>
            <person name="Smanski M.J."/>
            <person name="Chevrette M.G."/>
            <person name="De Carvalho L.P.S."/>
            <person name="Shen B."/>
        </authorList>
    </citation>
    <scope>NUCLEOTIDE SEQUENCE [LARGE SCALE GENOMIC DNA]</scope>
    <source>
        <strain evidence="1 2">NPDC003029</strain>
    </source>
</reference>